<accession>A0A0F9JE04</accession>
<name>A0A0F9JE04_9ZZZZ</name>
<protein>
    <submittedName>
        <fullName evidence="1">Uncharacterized protein</fullName>
    </submittedName>
</protein>
<organism evidence="1">
    <name type="scientific">marine sediment metagenome</name>
    <dbReference type="NCBI Taxonomy" id="412755"/>
    <lineage>
        <taxon>unclassified sequences</taxon>
        <taxon>metagenomes</taxon>
        <taxon>ecological metagenomes</taxon>
    </lineage>
</organism>
<sequence>MPIDRLIGLDKDHFTGSSNVFSQKAEGLAAVVRNSLIRDAQDLLVAVGTADLTDSSGGLAGILFTAATTDIVTLVATEPESLATGDGPFQVVNVGGGLPTGLVAATDYWVRRQADNTYKLYLTKAAALDAQGTAVDITGTGTGTQHLQAIGQPTKLAEVNLAGLTTGFTAASADTSFDSLMTAYATLAARANLGLDSVGAGDILDGPETSGGATIAAVDVDVAANASDTTAET</sequence>
<dbReference type="EMBL" id="LAZR01010243">
    <property type="protein sequence ID" value="KKM68029.1"/>
    <property type="molecule type" value="Genomic_DNA"/>
</dbReference>
<feature type="non-terminal residue" evidence="1">
    <location>
        <position position="233"/>
    </location>
</feature>
<dbReference type="AlphaFoldDB" id="A0A0F9JE04"/>
<proteinExistence type="predicted"/>
<evidence type="ECO:0000313" key="1">
    <source>
        <dbReference type="EMBL" id="KKM68029.1"/>
    </source>
</evidence>
<gene>
    <name evidence="1" type="ORF">LCGC14_1464980</name>
</gene>
<comment type="caution">
    <text evidence="1">The sequence shown here is derived from an EMBL/GenBank/DDBJ whole genome shotgun (WGS) entry which is preliminary data.</text>
</comment>
<reference evidence="1" key="1">
    <citation type="journal article" date="2015" name="Nature">
        <title>Complex archaea that bridge the gap between prokaryotes and eukaryotes.</title>
        <authorList>
            <person name="Spang A."/>
            <person name="Saw J.H."/>
            <person name="Jorgensen S.L."/>
            <person name="Zaremba-Niedzwiedzka K."/>
            <person name="Martijn J."/>
            <person name="Lind A.E."/>
            <person name="van Eijk R."/>
            <person name="Schleper C."/>
            <person name="Guy L."/>
            <person name="Ettema T.J."/>
        </authorList>
    </citation>
    <scope>NUCLEOTIDE SEQUENCE</scope>
</reference>